<evidence type="ECO:0000259" key="5">
    <source>
        <dbReference type="PROSITE" id="PS50112"/>
    </source>
</evidence>
<dbReference type="Gene3D" id="3.30.450.20">
    <property type="entry name" value="PAS domain"/>
    <property type="match status" value="1"/>
</dbReference>
<dbReference type="InterPro" id="IPR000014">
    <property type="entry name" value="PAS"/>
</dbReference>
<protein>
    <submittedName>
        <fullName evidence="6">Related to vivid PAS protein VVD</fullName>
    </submittedName>
</protein>
<name>A0A2D3UXP3_9PEZI</name>
<dbReference type="OrthoDB" id="447251at2759"/>
<keyword evidence="7" id="KW-1185">Reference proteome</keyword>
<feature type="region of interest" description="Disordered" evidence="4">
    <location>
        <begin position="1"/>
        <end position="26"/>
    </location>
</feature>
<dbReference type="PROSITE" id="PS50112">
    <property type="entry name" value="PAS"/>
    <property type="match status" value="1"/>
</dbReference>
<dbReference type="PANTHER" id="PTHR47429">
    <property type="entry name" value="PROTEIN TWIN LOV 1"/>
    <property type="match status" value="1"/>
</dbReference>
<organism evidence="6 7">
    <name type="scientific">Ramularia collo-cygni</name>
    <dbReference type="NCBI Taxonomy" id="112498"/>
    <lineage>
        <taxon>Eukaryota</taxon>
        <taxon>Fungi</taxon>
        <taxon>Dikarya</taxon>
        <taxon>Ascomycota</taxon>
        <taxon>Pezizomycotina</taxon>
        <taxon>Dothideomycetes</taxon>
        <taxon>Dothideomycetidae</taxon>
        <taxon>Mycosphaerellales</taxon>
        <taxon>Mycosphaerellaceae</taxon>
        <taxon>Ramularia</taxon>
    </lineage>
</organism>
<feature type="domain" description="PAS" evidence="5">
    <location>
        <begin position="71"/>
        <end position="97"/>
    </location>
</feature>
<dbReference type="GO" id="GO:0005634">
    <property type="term" value="C:nucleus"/>
    <property type="evidence" value="ECO:0007669"/>
    <property type="project" value="TreeGrafter"/>
</dbReference>
<dbReference type="InterPro" id="IPR035965">
    <property type="entry name" value="PAS-like_dom_sf"/>
</dbReference>
<evidence type="ECO:0000313" key="6">
    <source>
        <dbReference type="EMBL" id="CZT20198.1"/>
    </source>
</evidence>
<dbReference type="CDD" id="cd00130">
    <property type="entry name" value="PAS"/>
    <property type="match status" value="1"/>
</dbReference>
<evidence type="ECO:0000256" key="2">
    <source>
        <dbReference type="ARBA" id="ARBA00022643"/>
    </source>
</evidence>
<dbReference type="Proteomes" id="UP000225277">
    <property type="component" value="Unassembled WGS sequence"/>
</dbReference>
<evidence type="ECO:0000256" key="4">
    <source>
        <dbReference type="SAM" id="MobiDB-lite"/>
    </source>
</evidence>
<feature type="compositionally biased region" description="Basic and acidic residues" evidence="4">
    <location>
        <begin position="1"/>
        <end position="25"/>
    </location>
</feature>
<dbReference type="STRING" id="112498.A0A2D3UXP3"/>
<dbReference type="EMBL" id="FJUY01000008">
    <property type="protein sequence ID" value="CZT20198.1"/>
    <property type="molecule type" value="Genomic_DNA"/>
</dbReference>
<proteinExistence type="predicted"/>
<dbReference type="AlphaFoldDB" id="A0A2D3UXP3"/>
<evidence type="ECO:0000256" key="1">
    <source>
        <dbReference type="ARBA" id="ARBA00022630"/>
    </source>
</evidence>
<gene>
    <name evidence="6" type="ORF">RCC_06055</name>
</gene>
<feature type="region of interest" description="Disordered" evidence="4">
    <location>
        <begin position="105"/>
        <end position="126"/>
    </location>
</feature>
<dbReference type="GeneID" id="35601200"/>
<dbReference type="SUPFAM" id="SSF55785">
    <property type="entry name" value="PYP-like sensor domain (PAS domain)"/>
    <property type="match status" value="1"/>
</dbReference>
<accession>A0A2D3UXP3</accession>
<keyword evidence="1" id="KW-0285">Flavoprotein</keyword>
<dbReference type="RefSeq" id="XP_023627087.1">
    <property type="nucleotide sequence ID" value="XM_023771319.1"/>
</dbReference>
<keyword evidence="3" id="KW-0157">Chromophore</keyword>
<evidence type="ECO:0000313" key="7">
    <source>
        <dbReference type="Proteomes" id="UP000225277"/>
    </source>
</evidence>
<keyword evidence="2" id="KW-0288">FMN</keyword>
<reference evidence="6 7" key="1">
    <citation type="submission" date="2016-03" db="EMBL/GenBank/DDBJ databases">
        <authorList>
            <person name="Ploux O."/>
        </authorList>
    </citation>
    <scope>NUCLEOTIDE SEQUENCE [LARGE SCALE GENOMIC DNA]</scope>
    <source>
        <strain evidence="6 7">URUG2</strain>
    </source>
</reference>
<evidence type="ECO:0000256" key="3">
    <source>
        <dbReference type="ARBA" id="ARBA00022991"/>
    </source>
</evidence>
<dbReference type="PANTHER" id="PTHR47429:SF7">
    <property type="entry name" value="GATA-FACTOR"/>
    <property type="match status" value="1"/>
</dbReference>
<dbReference type="Pfam" id="PF13426">
    <property type="entry name" value="PAS_9"/>
    <property type="match status" value="1"/>
</dbReference>
<sequence length="195" mass="21953">MEPRENVDPDQSWPRDVKAPDRSNFHQDTYSQSQFDVIKVLSCLARRPNPRIDLGPIDCSAAMIVCDMYLEDNPIVYCSEAFCDLTGYNYSDVLGRNCRFLQVPGTSDDTTSRGRTPGLDKISMPGAPSQTVDLQHELHRLKHSLSHKEEVQAMLLNYHKSGRAFLNLVTVVPVETPGDDHQYLVGFQAASRQVE</sequence>